<evidence type="ECO:0000313" key="5">
    <source>
        <dbReference type="EMBL" id="KAF6817153.1"/>
    </source>
</evidence>
<dbReference type="Gene3D" id="2.120.10.80">
    <property type="entry name" value="Kelch-type beta propeller"/>
    <property type="match status" value="1"/>
</dbReference>
<dbReference type="InterPro" id="IPR015915">
    <property type="entry name" value="Kelch-typ_b-propeller"/>
</dbReference>
<evidence type="ECO:0000256" key="2">
    <source>
        <dbReference type="ARBA" id="ARBA00022737"/>
    </source>
</evidence>
<protein>
    <submittedName>
        <fullName evidence="5">Kelch repeat protein</fullName>
    </submittedName>
</protein>
<accession>A0A8H6JQJ0</accession>
<keyword evidence="4" id="KW-0812">Transmembrane</keyword>
<reference evidence="5 6" key="1">
    <citation type="journal article" date="2020" name="Phytopathology">
        <title>Genome Sequence Resources of Colletotrichum truncatum, C. plurivorum, C. musicola, and C. sojae: Four Species Pathogenic to Soybean (Glycine max).</title>
        <authorList>
            <person name="Rogerio F."/>
            <person name="Boufleur T.R."/>
            <person name="Ciampi-Guillardi M."/>
            <person name="Sukno S.A."/>
            <person name="Thon M.R."/>
            <person name="Massola Junior N.S."/>
            <person name="Baroncelli R."/>
        </authorList>
    </citation>
    <scope>NUCLEOTIDE SEQUENCE [LARGE SCALE GENOMIC DNA]</scope>
    <source>
        <strain evidence="5 6">LFN0009</strain>
    </source>
</reference>
<dbReference type="Proteomes" id="UP000652219">
    <property type="component" value="Unassembled WGS sequence"/>
</dbReference>
<keyword evidence="6" id="KW-1185">Reference proteome</keyword>
<keyword evidence="1" id="KW-0880">Kelch repeat</keyword>
<dbReference type="PANTHER" id="PTHR46093:SF18">
    <property type="entry name" value="FIBRONECTIN TYPE-III DOMAIN-CONTAINING PROTEIN"/>
    <property type="match status" value="1"/>
</dbReference>
<gene>
    <name evidence="5" type="ORF">CSOJ01_02573</name>
</gene>
<sequence length="513" mass="56190">MDGGQVSQYYYSPSGLNSPEYLVNSTLSLDLSVSLRPEDVRMRRIEKSAPKIIRQAIFTDHASSTFYTWGGLIRDVRDPQTELWKFKADGVGGGSWSTETEPNHDMGMLRRSYGGAFVSTPESGFYFGGMSEETDKASGYDVFVSGFFQFDYASQQQSWTNHTESPYSSSKTLYSASAHYVPMFGTKGLVMILGGSQWDPEAPGNLSDISMEEVSFMDPATKRWYSQQTSGRAPPRRRWFCTVGANSTGNTYEIFVFGGENSGRGFDDVYILSLPGFIWKQAEYTSKIPRAQMDCVVAGQRQMITIGGLDPGAKERYRDRDTFPQGLGVFDLTGLGWKTQDDAGAAPYETPDLVKSWYDEGSVLSSAAQTLFLLVRSTADGRRRNLAQIKYSEGVEDLLNLSSSGPNVPGGSRSKQLSPGAVGGIAGGSVLGAALVGVVAFLLVRRLRRPSLRETEAAVAAAKDSDHPSAPASTNLGVSEHHKRPENFELDAQDPRYQRAEVHGNHSRVELPV</sequence>
<dbReference type="InterPro" id="IPR011043">
    <property type="entry name" value="Gal_Oxase/kelch_b-propeller"/>
</dbReference>
<feature type="compositionally biased region" description="Basic and acidic residues" evidence="3">
    <location>
        <begin position="479"/>
        <end position="513"/>
    </location>
</feature>
<evidence type="ECO:0000256" key="4">
    <source>
        <dbReference type="SAM" id="Phobius"/>
    </source>
</evidence>
<feature type="region of interest" description="Disordered" evidence="3">
    <location>
        <begin position="458"/>
        <end position="513"/>
    </location>
</feature>
<dbReference type="EMBL" id="WIGN01000023">
    <property type="protein sequence ID" value="KAF6817153.1"/>
    <property type="molecule type" value="Genomic_DNA"/>
</dbReference>
<dbReference type="PANTHER" id="PTHR46093">
    <property type="entry name" value="ACYL-COA-BINDING DOMAIN-CONTAINING PROTEIN 5"/>
    <property type="match status" value="1"/>
</dbReference>
<keyword evidence="4" id="KW-0472">Membrane</keyword>
<dbReference type="CDD" id="cd12087">
    <property type="entry name" value="TM_EGFR-like"/>
    <property type="match status" value="1"/>
</dbReference>
<evidence type="ECO:0000256" key="1">
    <source>
        <dbReference type="ARBA" id="ARBA00022441"/>
    </source>
</evidence>
<dbReference type="SUPFAM" id="SSF50965">
    <property type="entry name" value="Galactose oxidase, central domain"/>
    <property type="match status" value="1"/>
</dbReference>
<evidence type="ECO:0000256" key="3">
    <source>
        <dbReference type="SAM" id="MobiDB-lite"/>
    </source>
</evidence>
<name>A0A8H6JQJ0_9PEZI</name>
<comment type="caution">
    <text evidence="5">The sequence shown here is derived from an EMBL/GenBank/DDBJ whole genome shotgun (WGS) entry which is preliminary data.</text>
</comment>
<proteinExistence type="predicted"/>
<feature type="transmembrane region" description="Helical" evidence="4">
    <location>
        <begin position="421"/>
        <end position="444"/>
    </location>
</feature>
<evidence type="ECO:0000313" key="6">
    <source>
        <dbReference type="Proteomes" id="UP000652219"/>
    </source>
</evidence>
<dbReference type="AlphaFoldDB" id="A0A8H6JQJ0"/>
<organism evidence="5 6">
    <name type="scientific">Colletotrichum sojae</name>
    <dbReference type="NCBI Taxonomy" id="2175907"/>
    <lineage>
        <taxon>Eukaryota</taxon>
        <taxon>Fungi</taxon>
        <taxon>Dikarya</taxon>
        <taxon>Ascomycota</taxon>
        <taxon>Pezizomycotina</taxon>
        <taxon>Sordariomycetes</taxon>
        <taxon>Hypocreomycetidae</taxon>
        <taxon>Glomerellales</taxon>
        <taxon>Glomerellaceae</taxon>
        <taxon>Colletotrichum</taxon>
        <taxon>Colletotrichum orchidearum species complex</taxon>
    </lineage>
</organism>
<keyword evidence="4" id="KW-1133">Transmembrane helix</keyword>
<keyword evidence="2" id="KW-0677">Repeat</keyword>